<dbReference type="CDD" id="cd08195">
    <property type="entry name" value="DHQS"/>
    <property type="match status" value="1"/>
</dbReference>
<dbReference type="EC" id="4.2.3.4" evidence="8 19"/>
<dbReference type="AlphaFoldDB" id="A0A4P7W3F5"/>
<evidence type="ECO:0000259" key="20">
    <source>
        <dbReference type="Pfam" id="PF01761"/>
    </source>
</evidence>
<keyword evidence="16" id="KW-0057">Aromatic amino acid biosynthesis</keyword>
<evidence type="ECO:0000256" key="19">
    <source>
        <dbReference type="NCBIfam" id="TIGR01357"/>
    </source>
</evidence>
<comment type="cofactor">
    <cofactor evidence="2">
        <name>NAD(+)</name>
        <dbReference type="ChEBI" id="CHEBI:57540"/>
    </cofactor>
</comment>
<accession>A0A4P7W3F5</accession>
<dbReference type="Gene3D" id="3.40.50.1970">
    <property type="match status" value="1"/>
</dbReference>
<gene>
    <name evidence="22" type="primary">aroB</name>
    <name evidence="22" type="ORF">E7747_09815</name>
</gene>
<keyword evidence="10" id="KW-0963">Cytoplasm</keyword>
<dbReference type="SUPFAM" id="SSF56796">
    <property type="entry name" value="Dehydroquinate synthase-like"/>
    <property type="match status" value="1"/>
</dbReference>
<evidence type="ECO:0000256" key="8">
    <source>
        <dbReference type="ARBA" id="ARBA00013031"/>
    </source>
</evidence>
<evidence type="ECO:0000256" key="6">
    <source>
        <dbReference type="ARBA" id="ARBA00004661"/>
    </source>
</evidence>
<comment type="function">
    <text evidence="4">Catalyzes the conversion of 3-deoxy-D-arabino-heptulosonate 7-phosphate (DAHP) to dehydroquinate (DHQ).</text>
</comment>
<dbReference type="InterPro" id="IPR056179">
    <property type="entry name" value="DHQS_C"/>
</dbReference>
<evidence type="ECO:0000256" key="12">
    <source>
        <dbReference type="ARBA" id="ARBA00022723"/>
    </source>
</evidence>
<name>A0A4P7W3F5_9BACT</name>
<evidence type="ECO:0000256" key="18">
    <source>
        <dbReference type="ARBA" id="ARBA00023285"/>
    </source>
</evidence>
<dbReference type="GO" id="GO:0046872">
    <property type="term" value="F:metal ion binding"/>
    <property type="evidence" value="ECO:0007669"/>
    <property type="project" value="UniProtKB-KW"/>
</dbReference>
<evidence type="ECO:0000256" key="11">
    <source>
        <dbReference type="ARBA" id="ARBA00022605"/>
    </source>
</evidence>
<evidence type="ECO:0000313" key="22">
    <source>
        <dbReference type="EMBL" id="QCD42549.1"/>
    </source>
</evidence>
<evidence type="ECO:0000256" key="2">
    <source>
        <dbReference type="ARBA" id="ARBA00001911"/>
    </source>
</evidence>
<organism evidence="22 23">
    <name type="scientific">Duncaniella dubosii</name>
    <dbReference type="NCBI Taxonomy" id="2518971"/>
    <lineage>
        <taxon>Bacteria</taxon>
        <taxon>Pseudomonadati</taxon>
        <taxon>Bacteroidota</taxon>
        <taxon>Bacteroidia</taxon>
        <taxon>Bacteroidales</taxon>
        <taxon>Muribaculaceae</taxon>
        <taxon>Duncaniella</taxon>
    </lineage>
</organism>
<proteinExistence type="inferred from homology"/>
<dbReference type="EMBL" id="CP039396">
    <property type="protein sequence ID" value="QCD42549.1"/>
    <property type="molecule type" value="Genomic_DNA"/>
</dbReference>
<evidence type="ECO:0000256" key="3">
    <source>
        <dbReference type="ARBA" id="ARBA00001941"/>
    </source>
</evidence>
<dbReference type="KEGG" id="ddb:E7747_09815"/>
<dbReference type="InterPro" id="IPR050071">
    <property type="entry name" value="Dehydroquinate_synthase"/>
</dbReference>
<keyword evidence="23" id="KW-1185">Reference proteome</keyword>
<comment type="catalytic activity">
    <reaction evidence="1">
        <text>7-phospho-2-dehydro-3-deoxy-D-arabino-heptonate = 3-dehydroquinate + phosphate</text>
        <dbReference type="Rhea" id="RHEA:21968"/>
        <dbReference type="ChEBI" id="CHEBI:32364"/>
        <dbReference type="ChEBI" id="CHEBI:43474"/>
        <dbReference type="ChEBI" id="CHEBI:58394"/>
        <dbReference type="EC" id="4.2.3.4"/>
    </reaction>
</comment>
<comment type="similarity">
    <text evidence="7">Belongs to the sugar phosphate cyclases superfamily. Dehydroquinate synthase family.</text>
</comment>
<keyword evidence="17 22" id="KW-0456">Lyase</keyword>
<evidence type="ECO:0000256" key="9">
    <source>
        <dbReference type="ARBA" id="ARBA00017684"/>
    </source>
</evidence>
<dbReference type="RefSeq" id="WP_136415690.1">
    <property type="nucleotide sequence ID" value="NZ_CP039396.1"/>
</dbReference>
<comment type="cofactor">
    <cofactor evidence="3">
        <name>Co(2+)</name>
        <dbReference type="ChEBI" id="CHEBI:48828"/>
    </cofactor>
</comment>
<evidence type="ECO:0000256" key="13">
    <source>
        <dbReference type="ARBA" id="ARBA00022741"/>
    </source>
</evidence>
<keyword evidence="14" id="KW-0862">Zinc</keyword>
<evidence type="ECO:0000256" key="17">
    <source>
        <dbReference type="ARBA" id="ARBA00023239"/>
    </source>
</evidence>
<dbReference type="InterPro" id="IPR016037">
    <property type="entry name" value="DHQ_synth_AroB"/>
</dbReference>
<evidence type="ECO:0000259" key="21">
    <source>
        <dbReference type="Pfam" id="PF24621"/>
    </source>
</evidence>
<dbReference type="GO" id="GO:0009073">
    <property type="term" value="P:aromatic amino acid family biosynthetic process"/>
    <property type="evidence" value="ECO:0007669"/>
    <property type="project" value="UniProtKB-KW"/>
</dbReference>
<evidence type="ECO:0000256" key="7">
    <source>
        <dbReference type="ARBA" id="ARBA00005412"/>
    </source>
</evidence>
<evidence type="ECO:0000256" key="4">
    <source>
        <dbReference type="ARBA" id="ARBA00003485"/>
    </source>
</evidence>
<evidence type="ECO:0000256" key="15">
    <source>
        <dbReference type="ARBA" id="ARBA00023027"/>
    </source>
</evidence>
<dbReference type="PANTHER" id="PTHR43622">
    <property type="entry name" value="3-DEHYDROQUINATE SYNTHASE"/>
    <property type="match status" value="1"/>
</dbReference>
<evidence type="ECO:0000256" key="14">
    <source>
        <dbReference type="ARBA" id="ARBA00022833"/>
    </source>
</evidence>
<dbReference type="GO" id="GO:0008652">
    <property type="term" value="P:amino acid biosynthetic process"/>
    <property type="evidence" value="ECO:0007669"/>
    <property type="project" value="UniProtKB-KW"/>
</dbReference>
<feature type="domain" description="3-dehydroquinate synthase C-terminal" evidence="21">
    <location>
        <begin position="163"/>
        <end position="307"/>
    </location>
</feature>
<dbReference type="Pfam" id="PF24621">
    <property type="entry name" value="DHQS_C"/>
    <property type="match status" value="1"/>
</dbReference>
<dbReference type="GO" id="GO:0003856">
    <property type="term" value="F:3-dehydroquinate synthase activity"/>
    <property type="evidence" value="ECO:0007669"/>
    <property type="project" value="UniProtKB-UniRule"/>
</dbReference>
<dbReference type="PANTHER" id="PTHR43622:SF7">
    <property type="entry name" value="3-DEHYDROQUINATE SYNTHASE, CHLOROPLASTIC"/>
    <property type="match status" value="1"/>
</dbReference>
<evidence type="ECO:0000256" key="1">
    <source>
        <dbReference type="ARBA" id="ARBA00001393"/>
    </source>
</evidence>
<keyword evidence="13" id="KW-0547">Nucleotide-binding</keyword>
<reference evidence="23" key="1">
    <citation type="submission" date="2019-02" db="EMBL/GenBank/DDBJ databases">
        <title>Isolation and identification of novel species under the genus Muribaculum.</title>
        <authorList>
            <person name="Miyake S."/>
            <person name="Ding Y."/>
            <person name="Low A."/>
            <person name="Soh M."/>
            <person name="Seedorf H."/>
        </authorList>
    </citation>
    <scope>NUCLEOTIDE SEQUENCE [LARGE SCALE GENOMIC DNA]</scope>
    <source>
        <strain evidence="23">H5</strain>
    </source>
</reference>
<evidence type="ECO:0000313" key="23">
    <source>
        <dbReference type="Proteomes" id="UP000297149"/>
    </source>
</evidence>
<dbReference type="GO" id="GO:0005737">
    <property type="term" value="C:cytoplasm"/>
    <property type="evidence" value="ECO:0007669"/>
    <property type="project" value="UniProtKB-SubCell"/>
</dbReference>
<sequence>MQKILYTNSVSEAIDRLVTELSPSSVHIITDTHVEHEVLPRLALSYPVIAVEPGDTNKNIDSLTKIWAGLISQGATRKSLAINIGGGVVTDMGGFAAATYKRGIRFINVPTTLLAAVDAAVGGKTGINFEGLKNEVGAFAPADAVIISTSLFSTLPAEEMLSGYAEMLKHGLLSSENDYTELLGFDILDANLERLLPLLEKSVKVKERIVEEDPREKGIRRALNLGHTTGHAFESLAIHKGAPVPHGHAVAYGILVEMILSHSLESFPSEELYRYSRYLKEQGYGTPSITCDDYASLIEYMRHDKKNDTCDSINFTLLSSPGQVLIDRTASEAQILAAFDIFRDLME</sequence>
<evidence type="ECO:0000256" key="5">
    <source>
        <dbReference type="ARBA" id="ARBA00004496"/>
    </source>
</evidence>
<comment type="pathway">
    <text evidence="6">Metabolic intermediate biosynthesis; chorismate biosynthesis; chorismate from D-erythrose 4-phosphate and phosphoenolpyruvate: step 2/7.</text>
</comment>
<dbReference type="Gene3D" id="1.20.1090.10">
    <property type="entry name" value="Dehydroquinate synthase-like - alpha domain"/>
    <property type="match status" value="1"/>
</dbReference>
<keyword evidence="18" id="KW-0170">Cobalt</keyword>
<dbReference type="Pfam" id="PF01761">
    <property type="entry name" value="DHQ_synthase"/>
    <property type="match status" value="1"/>
</dbReference>
<dbReference type="NCBIfam" id="TIGR01357">
    <property type="entry name" value="aroB"/>
    <property type="match status" value="1"/>
</dbReference>
<comment type="subcellular location">
    <subcellularLocation>
        <location evidence="5">Cytoplasm</location>
    </subcellularLocation>
</comment>
<dbReference type="PIRSF" id="PIRSF001455">
    <property type="entry name" value="DHQ_synth"/>
    <property type="match status" value="1"/>
</dbReference>
<keyword evidence="11" id="KW-0028">Amino-acid biosynthesis</keyword>
<dbReference type="GO" id="GO:0009423">
    <property type="term" value="P:chorismate biosynthetic process"/>
    <property type="evidence" value="ECO:0007669"/>
    <property type="project" value="UniProtKB-UniRule"/>
</dbReference>
<dbReference type="Proteomes" id="UP000297149">
    <property type="component" value="Chromosome"/>
</dbReference>
<dbReference type="InterPro" id="IPR030963">
    <property type="entry name" value="DHQ_synth_fam"/>
</dbReference>
<keyword evidence="15" id="KW-0520">NAD</keyword>
<dbReference type="InterPro" id="IPR030960">
    <property type="entry name" value="DHQS/DOIS_N"/>
</dbReference>
<feature type="domain" description="3-dehydroquinate synthase N-terminal" evidence="20">
    <location>
        <begin position="49"/>
        <end position="160"/>
    </location>
</feature>
<protein>
    <recommendedName>
        <fullName evidence="9 19">3-dehydroquinate synthase</fullName>
        <ecNumber evidence="8 19">4.2.3.4</ecNumber>
    </recommendedName>
</protein>
<keyword evidence="12" id="KW-0479">Metal-binding</keyword>
<evidence type="ECO:0000256" key="16">
    <source>
        <dbReference type="ARBA" id="ARBA00023141"/>
    </source>
</evidence>
<dbReference type="GO" id="GO:0000166">
    <property type="term" value="F:nucleotide binding"/>
    <property type="evidence" value="ECO:0007669"/>
    <property type="project" value="UniProtKB-KW"/>
</dbReference>
<evidence type="ECO:0000256" key="10">
    <source>
        <dbReference type="ARBA" id="ARBA00022490"/>
    </source>
</evidence>